<feature type="short sequence motif" description="'HIGH' region" evidence="9">
    <location>
        <begin position="131"/>
        <end position="141"/>
    </location>
</feature>
<evidence type="ECO:0000256" key="7">
    <source>
        <dbReference type="ARBA" id="ARBA00023146"/>
    </source>
</evidence>
<keyword evidence="2 9" id="KW-0963">Cytoplasm</keyword>
<dbReference type="EC" id="6.1.1.19" evidence="9"/>
<evidence type="ECO:0000256" key="10">
    <source>
        <dbReference type="RuleBase" id="RU363038"/>
    </source>
</evidence>
<dbReference type="GO" id="GO:0005737">
    <property type="term" value="C:cytoplasm"/>
    <property type="evidence" value="ECO:0007669"/>
    <property type="project" value="UniProtKB-SubCell"/>
</dbReference>
<dbReference type="NCBIfam" id="TIGR00456">
    <property type="entry name" value="argS"/>
    <property type="match status" value="1"/>
</dbReference>
<dbReference type="PANTHER" id="PTHR11956">
    <property type="entry name" value="ARGINYL-TRNA SYNTHETASE"/>
    <property type="match status" value="1"/>
</dbReference>
<dbReference type="InterPro" id="IPR001278">
    <property type="entry name" value="Arg-tRNA-ligase"/>
</dbReference>
<dbReference type="PANTHER" id="PTHR11956:SF5">
    <property type="entry name" value="ARGININE--TRNA LIGASE, CYTOPLASMIC"/>
    <property type="match status" value="1"/>
</dbReference>
<comment type="subcellular location">
    <subcellularLocation>
        <location evidence="9">Cytoplasm</location>
    </subcellularLocation>
</comment>
<evidence type="ECO:0000256" key="5">
    <source>
        <dbReference type="ARBA" id="ARBA00022840"/>
    </source>
</evidence>
<dbReference type="AlphaFoldDB" id="H5SMT6"/>
<organism evidence="12">
    <name type="scientific">uncultured Bacteroidota bacterium</name>
    <dbReference type="NCBI Taxonomy" id="152509"/>
    <lineage>
        <taxon>Bacteria</taxon>
        <taxon>Pseudomonadati</taxon>
        <taxon>Bacteroidota</taxon>
        <taxon>environmental samples</taxon>
    </lineage>
</organism>
<dbReference type="InterPro" id="IPR035684">
    <property type="entry name" value="ArgRS_core"/>
</dbReference>
<evidence type="ECO:0000256" key="8">
    <source>
        <dbReference type="ARBA" id="ARBA00049339"/>
    </source>
</evidence>
<dbReference type="PROSITE" id="PS00178">
    <property type="entry name" value="AA_TRNA_LIGASE_I"/>
    <property type="match status" value="1"/>
</dbReference>
<gene>
    <name evidence="9" type="primary">argS</name>
    <name evidence="12" type="ORF">HGMM_F50F04C35</name>
</gene>
<reference evidence="12" key="1">
    <citation type="journal article" date="2005" name="Environ. Microbiol.">
        <title>Genetic and functional properties of uncultivated thermophilic crenarchaeotes from a subsurface gold mine as revealed by analysis of genome fragments.</title>
        <authorList>
            <person name="Nunoura T."/>
            <person name="Hirayama H."/>
            <person name="Takami H."/>
            <person name="Oida H."/>
            <person name="Nishi S."/>
            <person name="Shimamura S."/>
            <person name="Suzuki Y."/>
            <person name="Inagaki F."/>
            <person name="Takai K."/>
            <person name="Nealson K.H."/>
            <person name="Horikoshi K."/>
        </authorList>
    </citation>
    <scope>NUCLEOTIDE SEQUENCE</scope>
</reference>
<evidence type="ECO:0000256" key="6">
    <source>
        <dbReference type="ARBA" id="ARBA00022917"/>
    </source>
</evidence>
<accession>H5SMT6</accession>
<dbReference type="GO" id="GO:0004814">
    <property type="term" value="F:arginine-tRNA ligase activity"/>
    <property type="evidence" value="ECO:0007669"/>
    <property type="project" value="UniProtKB-UniRule"/>
</dbReference>
<evidence type="ECO:0000256" key="2">
    <source>
        <dbReference type="ARBA" id="ARBA00022490"/>
    </source>
</evidence>
<dbReference type="SUPFAM" id="SSF47323">
    <property type="entry name" value="Anticodon-binding domain of a subclass of class I aminoacyl-tRNA synthetases"/>
    <property type="match status" value="1"/>
</dbReference>
<comment type="catalytic activity">
    <reaction evidence="8 9">
        <text>tRNA(Arg) + L-arginine + ATP = L-arginyl-tRNA(Arg) + AMP + diphosphate</text>
        <dbReference type="Rhea" id="RHEA:20301"/>
        <dbReference type="Rhea" id="RHEA-COMP:9658"/>
        <dbReference type="Rhea" id="RHEA-COMP:9673"/>
        <dbReference type="ChEBI" id="CHEBI:30616"/>
        <dbReference type="ChEBI" id="CHEBI:32682"/>
        <dbReference type="ChEBI" id="CHEBI:33019"/>
        <dbReference type="ChEBI" id="CHEBI:78442"/>
        <dbReference type="ChEBI" id="CHEBI:78513"/>
        <dbReference type="ChEBI" id="CHEBI:456215"/>
        <dbReference type="EC" id="6.1.1.19"/>
    </reaction>
</comment>
<dbReference type="SUPFAM" id="SSF52374">
    <property type="entry name" value="Nucleotidylyl transferase"/>
    <property type="match status" value="1"/>
</dbReference>
<keyword evidence="7 9" id="KW-0030">Aminoacyl-tRNA synthetase</keyword>
<keyword evidence="4 9" id="KW-0547">Nucleotide-binding</keyword>
<evidence type="ECO:0000256" key="4">
    <source>
        <dbReference type="ARBA" id="ARBA00022741"/>
    </source>
</evidence>
<evidence type="ECO:0000256" key="1">
    <source>
        <dbReference type="ARBA" id="ARBA00005594"/>
    </source>
</evidence>
<reference evidence="12" key="2">
    <citation type="journal article" date="2012" name="PLoS ONE">
        <title>A Deeply Branching Thermophilic Bacterium with an Ancient Acetyl-CoA Pathway Dominates a Subsurface Ecosystem.</title>
        <authorList>
            <person name="Takami H."/>
            <person name="Noguchi H."/>
            <person name="Takaki Y."/>
            <person name="Uchiyama I."/>
            <person name="Toyoda A."/>
            <person name="Nishi S."/>
            <person name="Chee G.-J."/>
            <person name="Arai W."/>
            <person name="Nunoura T."/>
            <person name="Itoh T."/>
            <person name="Hattori M."/>
            <person name="Takai K."/>
        </authorList>
    </citation>
    <scope>NUCLEOTIDE SEQUENCE</scope>
</reference>
<keyword evidence="3 9" id="KW-0436">Ligase</keyword>
<proteinExistence type="inferred from homology"/>
<protein>
    <recommendedName>
        <fullName evidence="9">Arginine--tRNA ligase</fullName>
        <ecNumber evidence="9">6.1.1.19</ecNumber>
    </recommendedName>
    <alternativeName>
        <fullName evidence="9">Arginyl-tRNA synthetase</fullName>
        <shortName evidence="9">ArgRS</shortName>
    </alternativeName>
</protein>
<dbReference type="PRINTS" id="PR01038">
    <property type="entry name" value="TRNASYNTHARG"/>
</dbReference>
<sequence length="597" mass="67743">MVAYGAPCPNFVRMPFWHDTLAVWEAAWQASTLPAFPRITLTPPDQKGVLTFNIFPLLRAFKGDADAAARAVLAPVAHLAHVEVIRGYVNVSFSLSFWQEFLREVLTRATEGYTHLRLGRAEKLMIEYPSPNTNKPLHLGHLRNLFLGESVARLWEALGARIVRANLVNDRGIHISKSMLGWQKFFAPQTPETAGRKGDHFVGDCYVAFEKAYKAQVDELRQKGMSEEEAMVQAPLFQEAQQLLRAWEAGDPDTLHLWRTMNAWVYKGFEETFQRLGIRFDRIYYESETYTLGKKVVEEGLQRGIFYKEEDGSVWVDLSDEGLGKKLLLRRDGTSVYLTQDLGTADLKFQEYPDLTRSVYVIGNEQDHHMRLLVAILRRLGRPYAEAIYHLSYGMVELPTGRMKTREGTVVDADDLLEEMHDRALELVEEDLPPQERHAIAEAVGQAALRFYLLRVDPTKNIVFDPAESIDIKGFTGPFLQYGYVRAKRLLEKAAEKGYGPAPEALPSALHPLEERLLQQLWALPAQLEQAARSFSPSIVAHYGYELTRAYNELYQSLPVLAAGEEERAFRLAITAAYLTAMGRVLETLTLPIPERM</sequence>
<evidence type="ECO:0000313" key="12">
    <source>
        <dbReference type="EMBL" id="BAL57472.1"/>
    </source>
</evidence>
<dbReference type="Gene3D" id="1.10.730.10">
    <property type="entry name" value="Isoleucyl-tRNA Synthetase, Domain 1"/>
    <property type="match status" value="1"/>
</dbReference>
<comment type="similarity">
    <text evidence="1 9 10">Belongs to the class-I aminoacyl-tRNA synthetase family.</text>
</comment>
<dbReference type="Gene3D" id="3.40.50.620">
    <property type="entry name" value="HUPs"/>
    <property type="match status" value="1"/>
</dbReference>
<dbReference type="HAMAP" id="MF_00123">
    <property type="entry name" value="Arg_tRNA_synth"/>
    <property type="match status" value="1"/>
</dbReference>
<dbReference type="EMBL" id="AP011776">
    <property type="protein sequence ID" value="BAL57472.1"/>
    <property type="molecule type" value="Genomic_DNA"/>
</dbReference>
<keyword evidence="6 9" id="KW-0648">Protein biosynthesis</keyword>
<evidence type="ECO:0000259" key="11">
    <source>
        <dbReference type="SMART" id="SM00836"/>
    </source>
</evidence>
<dbReference type="InterPro" id="IPR001412">
    <property type="entry name" value="aa-tRNA-synth_I_CS"/>
</dbReference>
<evidence type="ECO:0000256" key="9">
    <source>
        <dbReference type="HAMAP-Rule" id="MF_00123"/>
    </source>
</evidence>
<dbReference type="InterPro" id="IPR014729">
    <property type="entry name" value="Rossmann-like_a/b/a_fold"/>
</dbReference>
<dbReference type="Pfam" id="PF05746">
    <property type="entry name" value="DALR_1"/>
    <property type="match status" value="1"/>
</dbReference>
<dbReference type="GO" id="GO:0006420">
    <property type="term" value="P:arginyl-tRNA aminoacylation"/>
    <property type="evidence" value="ECO:0007669"/>
    <property type="project" value="UniProtKB-UniRule"/>
</dbReference>
<dbReference type="Pfam" id="PF00750">
    <property type="entry name" value="tRNA-synt_1d"/>
    <property type="match status" value="1"/>
</dbReference>
<comment type="subunit">
    <text evidence="9">Monomer.</text>
</comment>
<feature type="domain" description="DALR anticodon binding" evidence="11">
    <location>
        <begin position="480"/>
        <end position="597"/>
    </location>
</feature>
<dbReference type="GO" id="GO:0005524">
    <property type="term" value="F:ATP binding"/>
    <property type="evidence" value="ECO:0007669"/>
    <property type="project" value="UniProtKB-UniRule"/>
</dbReference>
<evidence type="ECO:0000256" key="3">
    <source>
        <dbReference type="ARBA" id="ARBA00022598"/>
    </source>
</evidence>
<dbReference type="SMART" id="SM00836">
    <property type="entry name" value="DALR_1"/>
    <property type="match status" value="1"/>
</dbReference>
<keyword evidence="5 9" id="KW-0067">ATP-binding</keyword>
<dbReference type="InterPro" id="IPR008909">
    <property type="entry name" value="DALR_anticod-bd"/>
</dbReference>
<dbReference type="InterPro" id="IPR009080">
    <property type="entry name" value="tRNAsynth_Ia_anticodon-bd"/>
</dbReference>
<name>H5SMT6_9BACT</name>